<dbReference type="PIRSF" id="PIRSF028757">
    <property type="entry name" value="LD-carboxypeptidase"/>
    <property type="match status" value="1"/>
</dbReference>
<dbReference type="PROSITE" id="PS50206">
    <property type="entry name" value="RHODANESE_3"/>
    <property type="match status" value="1"/>
</dbReference>
<dbReference type="PANTHER" id="PTHR30237:SF2">
    <property type="entry name" value="MUREIN TETRAPEPTIDE CARBOXYPEPTIDASE"/>
    <property type="match status" value="1"/>
</dbReference>
<dbReference type="InterPro" id="IPR040921">
    <property type="entry name" value="Peptidase_S66C"/>
</dbReference>
<evidence type="ECO:0000313" key="8">
    <source>
        <dbReference type="Proteomes" id="UP001297600"/>
    </source>
</evidence>
<dbReference type="EMBL" id="JAKNCT010000009">
    <property type="protein sequence ID" value="MCG5031405.1"/>
    <property type="molecule type" value="Genomic_DNA"/>
</dbReference>
<comment type="similarity">
    <text evidence="1">Belongs to the peptidase S66 family.</text>
</comment>
<gene>
    <name evidence="7" type="ORF">MAF45_08130</name>
</gene>
<dbReference type="PANTHER" id="PTHR30237">
    <property type="entry name" value="MURAMOYLTETRAPEPTIDE CARBOXYPEPTIDASE"/>
    <property type="match status" value="1"/>
</dbReference>
<dbReference type="SUPFAM" id="SSF52317">
    <property type="entry name" value="Class I glutamine amidotransferase-like"/>
    <property type="match status" value="1"/>
</dbReference>
<dbReference type="InterPro" id="IPR003507">
    <property type="entry name" value="S66_fam"/>
</dbReference>
<keyword evidence="4" id="KW-0378">Hydrolase</keyword>
<evidence type="ECO:0000259" key="6">
    <source>
        <dbReference type="PROSITE" id="PS50206"/>
    </source>
</evidence>
<accession>A0ABS9MS11</accession>
<evidence type="ECO:0000256" key="4">
    <source>
        <dbReference type="ARBA" id="ARBA00022801"/>
    </source>
</evidence>
<protein>
    <submittedName>
        <fullName evidence="7">LD-carboxypeptidase</fullName>
    </submittedName>
</protein>
<dbReference type="InterPro" id="IPR001763">
    <property type="entry name" value="Rhodanese-like_dom"/>
</dbReference>
<dbReference type="RefSeq" id="WP_237979139.1">
    <property type="nucleotide sequence ID" value="NZ_JAKNCT010000009.1"/>
</dbReference>
<keyword evidence="3" id="KW-0645">Protease</keyword>
<evidence type="ECO:0000256" key="1">
    <source>
        <dbReference type="ARBA" id="ARBA00010233"/>
    </source>
</evidence>
<organism evidence="7 8">
    <name type="scientific">Mesosutterella porci</name>
    <dbReference type="NCBI Taxonomy" id="2915351"/>
    <lineage>
        <taxon>Bacteria</taxon>
        <taxon>Pseudomonadati</taxon>
        <taxon>Pseudomonadota</taxon>
        <taxon>Betaproteobacteria</taxon>
        <taxon>Burkholderiales</taxon>
        <taxon>Sutterellaceae</taxon>
        <taxon>Mesosutterella</taxon>
    </lineage>
</organism>
<dbReference type="InterPro" id="IPR027478">
    <property type="entry name" value="LdcA_N"/>
</dbReference>
<dbReference type="SUPFAM" id="SSF141986">
    <property type="entry name" value="LD-carboxypeptidase A C-terminal domain-like"/>
    <property type="match status" value="1"/>
</dbReference>
<keyword evidence="8" id="KW-1185">Reference proteome</keyword>
<keyword evidence="5" id="KW-0720">Serine protease</keyword>
<dbReference type="InterPro" id="IPR040449">
    <property type="entry name" value="Peptidase_S66_N"/>
</dbReference>
<proteinExistence type="inferred from homology"/>
<dbReference type="Gene3D" id="3.40.50.10740">
    <property type="entry name" value="Class I glutamine amidotransferase-like"/>
    <property type="match status" value="1"/>
</dbReference>
<dbReference type="Proteomes" id="UP001297600">
    <property type="component" value="Unassembled WGS sequence"/>
</dbReference>
<dbReference type="CDD" id="cd07025">
    <property type="entry name" value="Peptidase_S66"/>
    <property type="match status" value="1"/>
</dbReference>
<name>A0ABS9MS11_9BURK</name>
<evidence type="ECO:0000256" key="3">
    <source>
        <dbReference type="ARBA" id="ARBA00022670"/>
    </source>
</evidence>
<feature type="domain" description="Rhodanese" evidence="6">
    <location>
        <begin position="37"/>
        <end position="63"/>
    </location>
</feature>
<dbReference type="Gene3D" id="3.50.30.60">
    <property type="entry name" value="LD-carboxypeptidase A C-terminal domain-like"/>
    <property type="match status" value="1"/>
</dbReference>
<evidence type="ECO:0000313" key="7">
    <source>
        <dbReference type="EMBL" id="MCG5031405.1"/>
    </source>
</evidence>
<reference evidence="7 8" key="1">
    <citation type="submission" date="2022-02" db="EMBL/GenBank/DDBJ databases">
        <title>Mesosutterella porci, a novel member of the family Sutterellaceae from pig feces.</title>
        <authorList>
            <person name="Wylensek D."/>
            <person name="Clavel T."/>
        </authorList>
    </citation>
    <scope>NUCLEOTIDE SEQUENCE [LARGE SCALE GENOMIC DNA]</scope>
    <source>
        <strain evidence="8">oilRF-744-wt-GAM-9</strain>
    </source>
</reference>
<dbReference type="InterPro" id="IPR029062">
    <property type="entry name" value="Class_I_gatase-like"/>
</dbReference>
<dbReference type="Pfam" id="PF17676">
    <property type="entry name" value="Peptidase_S66C"/>
    <property type="match status" value="1"/>
</dbReference>
<dbReference type="Pfam" id="PF02016">
    <property type="entry name" value="Peptidase_S66"/>
    <property type="match status" value="1"/>
</dbReference>
<evidence type="ECO:0000256" key="2">
    <source>
        <dbReference type="ARBA" id="ARBA00022645"/>
    </source>
</evidence>
<dbReference type="InterPro" id="IPR027461">
    <property type="entry name" value="Carboxypeptidase_A_C_sf"/>
</dbReference>
<sequence length="337" mass="36541">MENVKPLVSLVVPSRTYVLEDPSETDIERLEGSVRGLEELGFEVVRTPGSWRNWKRFGGTDQERLAEFMTALSDPDADLVLPVRGGYGMTRILPGIDWKRVAERNPVAMGFSDFTAFNMALFARTGLSSWQGPMAGGLAPGHTTRSSQRSFLRALTASDWSLDWVQPGDPVAFEAAGTIWGGNLAMIVSLLGTPWFPKPEMIRGGLLFLEDVGEAPYRIDRMLTQLEQAGVFDLQSAVVLGQFTDCGENGARGDFTLGDALDGLAGRLARKGIGCVRGLPFGHVRELSAVPFGVPGRLQALPSGSARLSSSSTPVIFRGRAELETRLAELSSPHFED</sequence>
<keyword evidence="2" id="KW-0121">Carboxypeptidase</keyword>
<evidence type="ECO:0000256" key="5">
    <source>
        <dbReference type="ARBA" id="ARBA00022825"/>
    </source>
</evidence>
<comment type="caution">
    <text evidence="7">The sequence shown here is derived from an EMBL/GenBank/DDBJ whole genome shotgun (WGS) entry which is preliminary data.</text>
</comment>